<dbReference type="Gene3D" id="3.40.190.10">
    <property type="entry name" value="Periplasmic binding protein-like II"/>
    <property type="match status" value="2"/>
</dbReference>
<evidence type="ECO:0000256" key="1">
    <source>
        <dbReference type="SAM" id="SignalP"/>
    </source>
</evidence>
<accession>A0A7W5BXF9</accession>
<evidence type="ECO:0000259" key="2">
    <source>
        <dbReference type="Pfam" id="PF09084"/>
    </source>
</evidence>
<dbReference type="RefSeq" id="WP_246392864.1">
    <property type="nucleotide sequence ID" value="NZ_JACHXM010000006.1"/>
</dbReference>
<keyword evidence="4" id="KW-1185">Reference proteome</keyword>
<dbReference type="Pfam" id="PF09084">
    <property type="entry name" value="NMT1"/>
    <property type="match status" value="1"/>
</dbReference>
<reference evidence="3 4" key="1">
    <citation type="submission" date="2020-08" db="EMBL/GenBank/DDBJ databases">
        <title>Genomic Encyclopedia of Type Strains, Phase III (KMG-III): the genomes of soil and plant-associated and newly described type strains.</title>
        <authorList>
            <person name="Whitman W."/>
        </authorList>
    </citation>
    <scope>NUCLEOTIDE SEQUENCE [LARGE SCALE GENOMIC DNA]</scope>
    <source>
        <strain evidence="3 4">CECT 5995</strain>
    </source>
</reference>
<proteinExistence type="predicted"/>
<feature type="signal peptide" evidence="1">
    <location>
        <begin position="1"/>
        <end position="20"/>
    </location>
</feature>
<sequence length="392" mass="42287">MPSMTRYLARMRRWASPALAVVLPALPLAGNANPGDAPASGYPPLGTEVMVPDLAPSTNEDVLADFEGHIGGPAVDTPTRPAAPAMASGPVGPIAPPPVSHLSLMLDWYPSPRHAALFVARALDMFASRELDVDIRTPADPDVPTKLLAASRVDLALTRQPLLHLLVDQGQPLVRVATLVGVPLAALVIDDDAGIEGPADLAGTRIGHADLDDEVVLLASLLARHDIPRDALDSPDLHFRLEQAMREGRVDGVIGAVRYLLPRSLADDGLSTRTYTTEAMGVPRYDGLILVANRHHLAQQRDAIVRLVDALEEATAWILENPERSWELLVTAEPALDTPTNRSAWPEAMARLSLTPAALHRKRYIDLERFLADHHMVSATTPVSRLAVDPNR</sequence>
<comment type="caution">
    <text evidence="3">The sequence shown here is derived from an EMBL/GenBank/DDBJ whole genome shotgun (WGS) entry which is preliminary data.</text>
</comment>
<name>A0A7W5BXF9_9GAMM</name>
<dbReference type="PANTHER" id="PTHR31528">
    <property type="entry name" value="4-AMINO-5-HYDROXYMETHYL-2-METHYLPYRIMIDINE PHOSPHATE SYNTHASE THI11-RELATED"/>
    <property type="match status" value="1"/>
</dbReference>
<dbReference type="AlphaFoldDB" id="A0A7W5BXF9"/>
<feature type="domain" description="SsuA/THI5-like" evidence="2">
    <location>
        <begin position="112"/>
        <end position="324"/>
    </location>
</feature>
<dbReference type="SUPFAM" id="SSF53850">
    <property type="entry name" value="Periplasmic binding protein-like II"/>
    <property type="match status" value="1"/>
</dbReference>
<evidence type="ECO:0000313" key="3">
    <source>
        <dbReference type="EMBL" id="MBB3140872.1"/>
    </source>
</evidence>
<gene>
    <name evidence="3" type="ORF">FHR96_001741</name>
</gene>
<protein>
    <submittedName>
        <fullName evidence="3">Putative hydroxymethylpyrimidine transport system substrate-binding protein</fullName>
    </submittedName>
</protein>
<dbReference type="InterPro" id="IPR027939">
    <property type="entry name" value="NMT1/THI5"/>
</dbReference>
<dbReference type="PANTHER" id="PTHR31528:SF3">
    <property type="entry name" value="THIAMINE BIOSYNTHESIS PROTEIN HI_0357-RELATED"/>
    <property type="match status" value="1"/>
</dbReference>
<dbReference type="Proteomes" id="UP000525987">
    <property type="component" value="Unassembled WGS sequence"/>
</dbReference>
<dbReference type="InterPro" id="IPR015168">
    <property type="entry name" value="SsuA/THI5"/>
</dbReference>
<dbReference type="EMBL" id="JACHXM010000006">
    <property type="protein sequence ID" value="MBB3140872.1"/>
    <property type="molecule type" value="Genomic_DNA"/>
</dbReference>
<organism evidence="3 4">
    <name type="scientific">Halomonas organivorans</name>
    <dbReference type="NCBI Taxonomy" id="257772"/>
    <lineage>
        <taxon>Bacteria</taxon>
        <taxon>Pseudomonadati</taxon>
        <taxon>Pseudomonadota</taxon>
        <taxon>Gammaproteobacteria</taxon>
        <taxon>Oceanospirillales</taxon>
        <taxon>Halomonadaceae</taxon>
        <taxon>Halomonas</taxon>
    </lineage>
</organism>
<feature type="chain" id="PRO_5031423444" evidence="1">
    <location>
        <begin position="21"/>
        <end position="392"/>
    </location>
</feature>
<dbReference type="GO" id="GO:0009228">
    <property type="term" value="P:thiamine biosynthetic process"/>
    <property type="evidence" value="ECO:0007669"/>
    <property type="project" value="InterPro"/>
</dbReference>
<evidence type="ECO:0000313" key="4">
    <source>
        <dbReference type="Proteomes" id="UP000525987"/>
    </source>
</evidence>
<keyword evidence="1" id="KW-0732">Signal</keyword>